<evidence type="ECO:0000256" key="1">
    <source>
        <dbReference type="SAM" id="MobiDB-lite"/>
    </source>
</evidence>
<dbReference type="Proteomes" id="UP000677082">
    <property type="component" value="Unassembled WGS sequence"/>
</dbReference>
<gene>
    <name evidence="2" type="ORF">Ato02nite_061730</name>
</gene>
<protein>
    <submittedName>
        <fullName evidence="2">Uncharacterized protein</fullName>
    </submittedName>
</protein>
<dbReference type="EMBL" id="BOQN01000081">
    <property type="protein sequence ID" value="GIM94380.1"/>
    <property type="molecule type" value="Genomic_DNA"/>
</dbReference>
<comment type="caution">
    <text evidence="2">The sequence shown here is derived from an EMBL/GenBank/DDBJ whole genome shotgun (WGS) entry which is preliminary data.</text>
</comment>
<reference evidence="2 3" key="1">
    <citation type="submission" date="2021-03" db="EMBL/GenBank/DDBJ databases">
        <title>Whole genome shotgun sequence of Actinoplanes toevensis NBRC 105298.</title>
        <authorList>
            <person name="Komaki H."/>
            <person name="Tamura T."/>
        </authorList>
    </citation>
    <scope>NUCLEOTIDE SEQUENCE [LARGE SCALE GENOMIC DNA]</scope>
    <source>
        <strain evidence="2 3">NBRC 105298</strain>
    </source>
</reference>
<organism evidence="2 3">
    <name type="scientific">Paractinoplanes toevensis</name>
    <dbReference type="NCBI Taxonomy" id="571911"/>
    <lineage>
        <taxon>Bacteria</taxon>
        <taxon>Bacillati</taxon>
        <taxon>Actinomycetota</taxon>
        <taxon>Actinomycetes</taxon>
        <taxon>Micromonosporales</taxon>
        <taxon>Micromonosporaceae</taxon>
        <taxon>Paractinoplanes</taxon>
    </lineage>
</organism>
<evidence type="ECO:0000313" key="3">
    <source>
        <dbReference type="Proteomes" id="UP000677082"/>
    </source>
</evidence>
<name>A0A919TF31_9ACTN</name>
<sequence length="59" mass="6675">MGRFVPSYPAAPDQRGRRDSFETQGPTMTMEKRTRHDVRARLSGCAGNEPRLRMGETHA</sequence>
<proteinExistence type="predicted"/>
<dbReference type="AlphaFoldDB" id="A0A919TF31"/>
<keyword evidence="3" id="KW-1185">Reference proteome</keyword>
<evidence type="ECO:0000313" key="2">
    <source>
        <dbReference type="EMBL" id="GIM94380.1"/>
    </source>
</evidence>
<accession>A0A919TF31</accession>
<feature type="region of interest" description="Disordered" evidence="1">
    <location>
        <begin position="1"/>
        <end position="38"/>
    </location>
</feature>